<reference evidence="1 2" key="1">
    <citation type="submission" date="2024-01" db="EMBL/GenBank/DDBJ databases">
        <authorList>
            <person name="Alioto T."/>
            <person name="Alioto T."/>
            <person name="Gomez Garrido J."/>
        </authorList>
    </citation>
    <scope>NUCLEOTIDE SEQUENCE [LARGE SCALE GENOMIC DNA]</scope>
</reference>
<evidence type="ECO:0000313" key="1">
    <source>
        <dbReference type="EMBL" id="CAK6963718.1"/>
    </source>
</evidence>
<dbReference type="EMBL" id="CAWUFR010000067">
    <property type="protein sequence ID" value="CAK6963718.1"/>
    <property type="molecule type" value="Genomic_DNA"/>
</dbReference>
<keyword evidence="2" id="KW-1185">Reference proteome</keyword>
<dbReference type="AlphaFoldDB" id="A0AAV1NWR1"/>
<organism evidence="1 2">
    <name type="scientific">Scomber scombrus</name>
    <name type="common">Atlantic mackerel</name>
    <name type="synonym">Scomber vernalis</name>
    <dbReference type="NCBI Taxonomy" id="13677"/>
    <lineage>
        <taxon>Eukaryota</taxon>
        <taxon>Metazoa</taxon>
        <taxon>Chordata</taxon>
        <taxon>Craniata</taxon>
        <taxon>Vertebrata</taxon>
        <taxon>Euteleostomi</taxon>
        <taxon>Actinopterygii</taxon>
        <taxon>Neopterygii</taxon>
        <taxon>Teleostei</taxon>
        <taxon>Neoteleostei</taxon>
        <taxon>Acanthomorphata</taxon>
        <taxon>Pelagiaria</taxon>
        <taxon>Scombriformes</taxon>
        <taxon>Scombridae</taxon>
        <taxon>Scomber</taxon>
    </lineage>
</organism>
<dbReference type="Proteomes" id="UP001314229">
    <property type="component" value="Unassembled WGS sequence"/>
</dbReference>
<accession>A0AAV1NWR1</accession>
<comment type="caution">
    <text evidence="1">The sequence shown here is derived from an EMBL/GenBank/DDBJ whole genome shotgun (WGS) entry which is preliminary data.</text>
</comment>
<evidence type="ECO:0000313" key="2">
    <source>
        <dbReference type="Proteomes" id="UP001314229"/>
    </source>
</evidence>
<protein>
    <submittedName>
        <fullName evidence="1">Uncharacterized protein</fullName>
    </submittedName>
</protein>
<sequence length="60" mass="6730">MKPYEHISILLTWEGNWTQGNASGAATRDGTLLYLVLELQTCRKMILAVLSCIVLLRPKV</sequence>
<gene>
    <name evidence="1" type="ORF">FSCOSCO3_A028103</name>
</gene>
<name>A0AAV1NWR1_SCOSC</name>
<proteinExistence type="predicted"/>